<feature type="signal peptide" evidence="3">
    <location>
        <begin position="1"/>
        <end position="19"/>
    </location>
</feature>
<feature type="transmembrane region" description="Helical" evidence="2">
    <location>
        <begin position="133"/>
        <end position="157"/>
    </location>
</feature>
<keyword evidence="3" id="KW-0732">Signal</keyword>
<keyword evidence="5" id="KW-1185">Reference proteome</keyword>
<evidence type="ECO:0000313" key="4">
    <source>
        <dbReference type="EMBL" id="KAE8247638.1"/>
    </source>
</evidence>
<gene>
    <name evidence="4" type="ORF">A4X06_0g4304</name>
</gene>
<evidence type="ECO:0000313" key="5">
    <source>
        <dbReference type="Proteomes" id="UP000077684"/>
    </source>
</evidence>
<feature type="compositionally biased region" description="Low complexity" evidence="1">
    <location>
        <begin position="80"/>
        <end position="117"/>
    </location>
</feature>
<accession>A0A8X7MSG6</accession>
<organism evidence="4 5">
    <name type="scientific">Tilletia controversa</name>
    <name type="common">dwarf bunt fungus</name>
    <dbReference type="NCBI Taxonomy" id="13291"/>
    <lineage>
        <taxon>Eukaryota</taxon>
        <taxon>Fungi</taxon>
        <taxon>Dikarya</taxon>
        <taxon>Basidiomycota</taxon>
        <taxon>Ustilaginomycotina</taxon>
        <taxon>Exobasidiomycetes</taxon>
        <taxon>Tilletiales</taxon>
        <taxon>Tilletiaceae</taxon>
        <taxon>Tilletia</taxon>
    </lineage>
</organism>
<sequence length="158" mass="15111">MKSIAALGTLVLLAGSGLAQVSSATTSSSILTALPPTGSVSSATITVPTLTPIQASFTLLGADGRTSVIVDGSLTVLEPTSTGSNSTSSSATSTTMTTVVSTTGTSSSTSTTASTSSPPNGAVAHGRVHPDGAAIWALSAGAVGACLISAMGSILILS</sequence>
<name>A0A8X7MSG6_9BASI</name>
<protein>
    <submittedName>
        <fullName evidence="4">Uncharacterized protein</fullName>
    </submittedName>
</protein>
<evidence type="ECO:0000256" key="2">
    <source>
        <dbReference type="SAM" id="Phobius"/>
    </source>
</evidence>
<dbReference type="EMBL" id="LWDE02000444">
    <property type="protein sequence ID" value="KAE8247638.1"/>
    <property type="molecule type" value="Genomic_DNA"/>
</dbReference>
<keyword evidence="2" id="KW-0812">Transmembrane</keyword>
<reference evidence="4" key="2">
    <citation type="journal article" date="2019" name="IMA Fungus">
        <title>Genome sequencing and comparison of five Tilletia species to identify candidate genes for the detection of regulated species infecting wheat.</title>
        <authorList>
            <person name="Nguyen H.D.T."/>
            <person name="Sultana T."/>
            <person name="Kesanakurti P."/>
            <person name="Hambleton S."/>
        </authorList>
    </citation>
    <scope>NUCLEOTIDE SEQUENCE</scope>
    <source>
        <strain evidence="4">DAOMC 236426</strain>
    </source>
</reference>
<comment type="caution">
    <text evidence="4">The sequence shown here is derived from an EMBL/GenBank/DDBJ whole genome shotgun (WGS) entry which is preliminary data.</text>
</comment>
<evidence type="ECO:0000256" key="1">
    <source>
        <dbReference type="SAM" id="MobiDB-lite"/>
    </source>
</evidence>
<evidence type="ECO:0000256" key="3">
    <source>
        <dbReference type="SAM" id="SignalP"/>
    </source>
</evidence>
<feature type="chain" id="PRO_5036471495" evidence="3">
    <location>
        <begin position="20"/>
        <end position="158"/>
    </location>
</feature>
<dbReference type="AlphaFoldDB" id="A0A8X7MSG6"/>
<feature type="region of interest" description="Disordered" evidence="1">
    <location>
        <begin position="79"/>
        <end position="125"/>
    </location>
</feature>
<dbReference type="Proteomes" id="UP000077684">
    <property type="component" value="Unassembled WGS sequence"/>
</dbReference>
<proteinExistence type="predicted"/>
<keyword evidence="2" id="KW-0472">Membrane</keyword>
<reference evidence="4" key="1">
    <citation type="submission" date="2016-04" db="EMBL/GenBank/DDBJ databases">
        <authorList>
            <person name="Nguyen H.D."/>
            <person name="Samba Siva P."/>
            <person name="Cullis J."/>
            <person name="Levesque C.A."/>
            <person name="Hambleton S."/>
        </authorList>
    </citation>
    <scope>NUCLEOTIDE SEQUENCE</scope>
    <source>
        <strain evidence="4">DAOMC 236426</strain>
    </source>
</reference>
<keyword evidence="2" id="KW-1133">Transmembrane helix</keyword>